<dbReference type="RefSeq" id="WP_205721743.1">
    <property type="nucleotide sequence ID" value="NZ_CP070608.1"/>
</dbReference>
<dbReference type="Gene3D" id="1.10.340.20">
    <property type="entry name" value="Apc36109-like domain"/>
    <property type="match status" value="1"/>
</dbReference>
<keyword evidence="2" id="KW-1185">Reference proteome</keyword>
<dbReference type="KEGG" id="fuv:JR347_16810"/>
<dbReference type="InterPro" id="IPR023162">
    <property type="entry name" value="Apc36109-like_dom_sf"/>
</dbReference>
<evidence type="ECO:0000313" key="1">
    <source>
        <dbReference type="EMBL" id="QSE97230.1"/>
    </source>
</evidence>
<protein>
    <recommendedName>
        <fullName evidence="3">DUF1871 family protein</fullName>
    </recommendedName>
</protein>
<reference evidence="1" key="1">
    <citation type="submission" date="2021-02" db="EMBL/GenBank/DDBJ databases">
        <title>Fulvivirga sp. S481 isolated from sea water.</title>
        <authorList>
            <person name="Bae S.S."/>
            <person name="Baek K."/>
        </authorList>
    </citation>
    <scope>NUCLEOTIDE SEQUENCE</scope>
    <source>
        <strain evidence="1">S481</strain>
    </source>
</reference>
<dbReference type="Proteomes" id="UP000662783">
    <property type="component" value="Chromosome"/>
</dbReference>
<evidence type="ECO:0000313" key="2">
    <source>
        <dbReference type="Proteomes" id="UP000662783"/>
    </source>
</evidence>
<gene>
    <name evidence="1" type="ORF">JR347_16810</name>
</gene>
<proteinExistence type="predicted"/>
<dbReference type="AlphaFoldDB" id="A0A974WFT8"/>
<dbReference type="EMBL" id="CP070608">
    <property type="protein sequence ID" value="QSE97230.1"/>
    <property type="molecule type" value="Genomic_DNA"/>
</dbReference>
<accession>A0A974WFT8</accession>
<name>A0A974WFT8_9BACT</name>
<evidence type="ECO:0008006" key="3">
    <source>
        <dbReference type="Google" id="ProtNLM"/>
    </source>
</evidence>
<organism evidence="1 2">
    <name type="scientific">Fulvivirga lutea</name>
    <dbReference type="NCBI Taxonomy" id="2810512"/>
    <lineage>
        <taxon>Bacteria</taxon>
        <taxon>Pseudomonadati</taxon>
        <taxon>Bacteroidota</taxon>
        <taxon>Cytophagia</taxon>
        <taxon>Cytophagales</taxon>
        <taxon>Fulvivirgaceae</taxon>
        <taxon>Fulvivirga</taxon>
    </lineage>
</organism>
<sequence length="91" mass="10635">MNNKELWKEVDRILWEEWDPIGVNDYGGPDDEYRSYVPSIVKLIQENADEMKIRKQLHQHANVNMGLSSSLDSHAKTSEKLNKLKTVYNTM</sequence>